<dbReference type="InterPro" id="IPR025272">
    <property type="entry name" value="SocA_Panacea"/>
</dbReference>
<evidence type="ECO:0000313" key="2">
    <source>
        <dbReference type="EMBL" id="MBE5921091.1"/>
    </source>
</evidence>
<protein>
    <submittedName>
        <fullName evidence="2">DUF4065 domain-containing protein</fullName>
    </submittedName>
</protein>
<proteinExistence type="predicted"/>
<accession>A0A927YS68</accession>
<organism evidence="2 3">
    <name type="scientific">Pseudobutyrivibrio ruminis</name>
    <dbReference type="NCBI Taxonomy" id="46206"/>
    <lineage>
        <taxon>Bacteria</taxon>
        <taxon>Bacillati</taxon>
        <taxon>Bacillota</taxon>
        <taxon>Clostridia</taxon>
        <taxon>Lachnospirales</taxon>
        <taxon>Lachnospiraceae</taxon>
        <taxon>Pseudobutyrivibrio</taxon>
    </lineage>
</organism>
<name>A0A927YS68_9FIRM</name>
<evidence type="ECO:0000313" key="3">
    <source>
        <dbReference type="Proteomes" id="UP000766246"/>
    </source>
</evidence>
<reference evidence="2" key="1">
    <citation type="submission" date="2019-04" db="EMBL/GenBank/DDBJ databases">
        <title>Evolution of Biomass-Degrading Anaerobic Consortia Revealed by Metagenomics.</title>
        <authorList>
            <person name="Peng X."/>
        </authorList>
    </citation>
    <scope>NUCLEOTIDE SEQUENCE</scope>
    <source>
        <strain evidence="2">SIG311</strain>
    </source>
</reference>
<dbReference type="AlphaFoldDB" id="A0A927YS68"/>
<dbReference type="EMBL" id="SVER01000086">
    <property type="protein sequence ID" value="MBE5921091.1"/>
    <property type="molecule type" value="Genomic_DNA"/>
</dbReference>
<evidence type="ECO:0000259" key="1">
    <source>
        <dbReference type="Pfam" id="PF13274"/>
    </source>
</evidence>
<sequence>MDEEMLLSEVNTIKKMCGKSVPISTHFIETNSYDWETVVDKDAFFEGVHCVETLTEFVGLINDDRELRGIDVAKYILTVTKCTHLQLEKLVYMCYAEYLCATSKRLFADKIYAFKYGPIVGSVYEEYKGQKKITGGRIKDKKLRMSARSRILFAKSGIEKLSVIDETLKKYGDFSASTLVSMTHVAGGPWDRTDRNIQFAEISDDVIKAYHYKEVNYISKL</sequence>
<dbReference type="Pfam" id="PF13274">
    <property type="entry name" value="SocA_Panacea"/>
    <property type="match status" value="1"/>
</dbReference>
<gene>
    <name evidence="2" type="ORF">E7272_14850</name>
</gene>
<feature type="domain" description="Antitoxin SocA-like Panacea" evidence="1">
    <location>
        <begin position="87"/>
        <end position="190"/>
    </location>
</feature>
<dbReference type="Proteomes" id="UP000766246">
    <property type="component" value="Unassembled WGS sequence"/>
</dbReference>
<comment type="caution">
    <text evidence="2">The sequence shown here is derived from an EMBL/GenBank/DDBJ whole genome shotgun (WGS) entry which is preliminary data.</text>
</comment>